<dbReference type="CDD" id="cd02440">
    <property type="entry name" value="AdoMet_MTases"/>
    <property type="match status" value="1"/>
</dbReference>
<dbReference type="EC" id="2.1.1.-" evidence="4"/>
<evidence type="ECO:0000259" key="3">
    <source>
        <dbReference type="Pfam" id="PF08241"/>
    </source>
</evidence>
<dbReference type="GO" id="GO:0008757">
    <property type="term" value="F:S-adenosylmethionine-dependent methyltransferase activity"/>
    <property type="evidence" value="ECO:0007669"/>
    <property type="project" value="InterPro"/>
</dbReference>
<dbReference type="RefSeq" id="WP_042622522.1">
    <property type="nucleotide sequence ID" value="NZ_CP007790.1"/>
</dbReference>
<dbReference type="STRING" id="1224162.B840_04555"/>
<dbReference type="EMBL" id="CP007790">
    <property type="protein sequence ID" value="AJK68530.1"/>
    <property type="molecule type" value="Genomic_DNA"/>
</dbReference>
<dbReference type="InterPro" id="IPR013216">
    <property type="entry name" value="Methyltransf_11"/>
</dbReference>
<dbReference type="KEGG" id="cmq:B840_04555"/>
<dbReference type="InterPro" id="IPR016718">
    <property type="entry name" value="rRNA_m1G-MeTrfase_A_prd"/>
</dbReference>
<sequence>MLSDIIDVLADPADGTALSGVDDFTRLVSESGHSFDVARQGFVTLAPGAGLRHRGDSMEMVRARETFLSRGHFAPFVEAVTSGVHDALDDAAVPDTARPVIADIGAGTGYYLSHTLDDVEGSRGVGLDISVHAARQLTRCHKRVGSVVADVWAGLPMRDRSIDVVTVVFAPRNAAEFARVLKEDGQVVFLTADRGHLAELREPLGILDVEDGKIERLVEQARGHLTPVTEPELIEFPMVLDRESIAAQIGMSPSARHIGPGELDRRIQALPETMTVTARAHLLRMGRA</sequence>
<keyword evidence="2" id="KW-0949">S-adenosyl-L-methionine</keyword>
<dbReference type="PIRSF" id="PIRSF018249">
    <property type="entry name" value="MyrA_prd"/>
    <property type="match status" value="1"/>
</dbReference>
<feature type="binding site" evidence="2">
    <location>
        <position position="196"/>
    </location>
    <ligand>
        <name>S-adenosyl-L-methionine</name>
        <dbReference type="ChEBI" id="CHEBI:59789"/>
    </ligand>
</feature>
<evidence type="ECO:0000256" key="1">
    <source>
        <dbReference type="PIRSR" id="PIRSR018249-1"/>
    </source>
</evidence>
<name>A0A0B6TSG7_9CORY</name>
<dbReference type="SUPFAM" id="SSF53335">
    <property type="entry name" value="S-adenosyl-L-methionine-dependent methyltransferases"/>
    <property type="match status" value="1"/>
</dbReference>
<keyword evidence="1" id="KW-0862">Zinc</keyword>
<protein>
    <submittedName>
        <fullName evidence="4">23S rRNA (Guanine-N(1)-)-methyltransferase</fullName>
        <ecNumber evidence="4">2.1.1.-</ecNumber>
    </submittedName>
</protein>
<dbReference type="OrthoDB" id="108476at2"/>
<reference evidence="4 5" key="1">
    <citation type="submission" date="2014-05" db="EMBL/GenBank/DDBJ databases">
        <title>Complete genome sequence of Corynebacterium marinum DSM 44953.</title>
        <authorList>
            <person name="Schaffert L."/>
            <person name="Albersmeier A."/>
            <person name="Kalinowski J."/>
            <person name="Ruckert C."/>
        </authorList>
    </citation>
    <scope>NUCLEOTIDE SEQUENCE [LARGE SCALE GENOMIC DNA]</scope>
    <source>
        <strain evidence="4 5">DSM 44953</strain>
    </source>
</reference>
<dbReference type="Proteomes" id="UP000031928">
    <property type="component" value="Chromosome"/>
</dbReference>
<accession>A0A0B6TSG7</accession>
<evidence type="ECO:0000256" key="2">
    <source>
        <dbReference type="PIRSR" id="PIRSR018249-2"/>
    </source>
</evidence>
<feature type="domain" description="Methyltransferase type 11" evidence="3">
    <location>
        <begin position="103"/>
        <end position="189"/>
    </location>
</feature>
<feature type="binding site" evidence="2">
    <location>
        <begin position="108"/>
        <end position="109"/>
    </location>
    <ligand>
        <name>S-adenosyl-L-methionine</name>
        <dbReference type="ChEBI" id="CHEBI:59789"/>
    </ligand>
</feature>
<feature type="binding site" evidence="1">
    <location>
        <position position="33"/>
    </location>
    <ligand>
        <name>Zn(2+)</name>
        <dbReference type="ChEBI" id="CHEBI:29105"/>
    </ligand>
</feature>
<dbReference type="GO" id="GO:0032259">
    <property type="term" value="P:methylation"/>
    <property type="evidence" value="ECO:0007669"/>
    <property type="project" value="UniProtKB-KW"/>
</dbReference>
<evidence type="ECO:0000313" key="4">
    <source>
        <dbReference type="EMBL" id="AJK68530.1"/>
    </source>
</evidence>
<keyword evidence="1" id="KW-0479">Metal-binding</keyword>
<gene>
    <name evidence="4" type="primary">rrmA</name>
    <name evidence="4" type="ORF">B840_04555</name>
</gene>
<keyword evidence="5" id="KW-1185">Reference proteome</keyword>
<keyword evidence="4" id="KW-0489">Methyltransferase</keyword>
<dbReference type="AlphaFoldDB" id="A0A0B6TSG7"/>
<dbReference type="InterPro" id="IPR029063">
    <property type="entry name" value="SAM-dependent_MTases_sf"/>
</dbReference>
<evidence type="ECO:0000313" key="5">
    <source>
        <dbReference type="Proteomes" id="UP000031928"/>
    </source>
</evidence>
<dbReference type="GO" id="GO:0046872">
    <property type="term" value="F:metal ion binding"/>
    <property type="evidence" value="ECO:0007669"/>
    <property type="project" value="UniProtKB-KW"/>
</dbReference>
<proteinExistence type="predicted"/>
<dbReference type="Pfam" id="PF08241">
    <property type="entry name" value="Methyltransf_11"/>
    <property type="match status" value="1"/>
</dbReference>
<keyword evidence="4" id="KW-0808">Transferase</keyword>
<feature type="binding site" evidence="2">
    <location>
        <position position="73"/>
    </location>
    <ligand>
        <name>S-adenosyl-L-methionine</name>
        <dbReference type="ChEBI" id="CHEBI:59789"/>
    </ligand>
</feature>
<dbReference type="Gene3D" id="3.40.50.150">
    <property type="entry name" value="Vaccinia Virus protein VP39"/>
    <property type="match status" value="1"/>
</dbReference>
<organism evidence="4 5">
    <name type="scientific">Corynebacterium marinum DSM 44953</name>
    <dbReference type="NCBI Taxonomy" id="1224162"/>
    <lineage>
        <taxon>Bacteria</taxon>
        <taxon>Bacillati</taxon>
        <taxon>Actinomycetota</taxon>
        <taxon>Actinomycetes</taxon>
        <taxon>Mycobacteriales</taxon>
        <taxon>Corynebacteriaceae</taxon>
        <taxon>Corynebacterium</taxon>
    </lineage>
</organism>
<dbReference type="HOGENOM" id="CLU_050931_1_0_11"/>